<protein>
    <recommendedName>
        <fullName evidence="4">DUF1109 domain-containing protein</fullName>
    </recommendedName>
</protein>
<dbReference type="Pfam" id="PF06532">
    <property type="entry name" value="NrsF"/>
    <property type="match status" value="1"/>
</dbReference>
<name>A0A9W6JBF3_9HYPH</name>
<evidence type="ECO:0008006" key="4">
    <source>
        <dbReference type="Google" id="ProtNLM"/>
    </source>
</evidence>
<keyword evidence="1" id="KW-0472">Membrane</keyword>
<organism evidence="2 3">
    <name type="scientific">Ancylobacter dichloromethanicus</name>
    <dbReference type="NCBI Taxonomy" id="518825"/>
    <lineage>
        <taxon>Bacteria</taxon>
        <taxon>Pseudomonadati</taxon>
        <taxon>Pseudomonadota</taxon>
        <taxon>Alphaproteobacteria</taxon>
        <taxon>Hyphomicrobiales</taxon>
        <taxon>Xanthobacteraceae</taxon>
        <taxon>Ancylobacter</taxon>
    </lineage>
</organism>
<accession>A0A9W6JBF3</accession>
<dbReference type="AlphaFoldDB" id="A0A9W6JBF3"/>
<dbReference type="InterPro" id="IPR009495">
    <property type="entry name" value="NrsF"/>
</dbReference>
<sequence length="216" mass="22901">MLEADVKTDELIELLAQDATPHWPFRPLFVMMAMGGVLIAGLTFVSFIGVRSDVDQALKTVRFLFKFAITVPLATGATSMAWAMSCPGTRRSRALTILALAPVLLAVAVALELGARPPQTWEASMIGHNARFCLTLIPLLSLGPLACLIAALRHGAPTRPGLTGAVAGLGAAAIAATFYAANCDDDSPLFVALWYPIAFAMVSAAGYGLGRRFLKW</sequence>
<evidence type="ECO:0000256" key="1">
    <source>
        <dbReference type="SAM" id="Phobius"/>
    </source>
</evidence>
<dbReference type="EMBL" id="BSFJ01000018">
    <property type="protein sequence ID" value="GLK72770.1"/>
    <property type="molecule type" value="Genomic_DNA"/>
</dbReference>
<proteinExistence type="predicted"/>
<keyword evidence="3" id="KW-1185">Reference proteome</keyword>
<gene>
    <name evidence="2" type="ORF">GCM10017643_28860</name>
</gene>
<feature type="transmembrane region" description="Helical" evidence="1">
    <location>
        <begin position="164"/>
        <end position="181"/>
    </location>
</feature>
<keyword evidence="1" id="KW-0812">Transmembrane</keyword>
<evidence type="ECO:0000313" key="2">
    <source>
        <dbReference type="EMBL" id="GLK72770.1"/>
    </source>
</evidence>
<feature type="transmembrane region" description="Helical" evidence="1">
    <location>
        <begin position="135"/>
        <end position="152"/>
    </location>
</feature>
<feature type="transmembrane region" description="Helical" evidence="1">
    <location>
        <begin position="193"/>
        <end position="210"/>
    </location>
</feature>
<reference evidence="2" key="2">
    <citation type="submission" date="2023-01" db="EMBL/GenBank/DDBJ databases">
        <authorList>
            <person name="Sun Q."/>
            <person name="Evtushenko L."/>
        </authorList>
    </citation>
    <scope>NUCLEOTIDE SEQUENCE</scope>
    <source>
        <strain evidence="2">VKM B-2484</strain>
    </source>
</reference>
<dbReference type="Proteomes" id="UP001143370">
    <property type="component" value="Unassembled WGS sequence"/>
</dbReference>
<feature type="transmembrane region" description="Helical" evidence="1">
    <location>
        <begin position="28"/>
        <end position="51"/>
    </location>
</feature>
<comment type="caution">
    <text evidence="2">The sequence shown here is derived from an EMBL/GenBank/DDBJ whole genome shotgun (WGS) entry which is preliminary data.</text>
</comment>
<reference evidence="2" key="1">
    <citation type="journal article" date="2014" name="Int. J. Syst. Evol. Microbiol.">
        <title>Complete genome sequence of Corynebacterium casei LMG S-19264T (=DSM 44701T), isolated from a smear-ripened cheese.</title>
        <authorList>
            <consortium name="US DOE Joint Genome Institute (JGI-PGF)"/>
            <person name="Walter F."/>
            <person name="Albersmeier A."/>
            <person name="Kalinowski J."/>
            <person name="Ruckert C."/>
        </authorList>
    </citation>
    <scope>NUCLEOTIDE SEQUENCE</scope>
    <source>
        <strain evidence="2">VKM B-2484</strain>
    </source>
</reference>
<feature type="transmembrane region" description="Helical" evidence="1">
    <location>
        <begin position="95"/>
        <end position="115"/>
    </location>
</feature>
<feature type="transmembrane region" description="Helical" evidence="1">
    <location>
        <begin position="63"/>
        <end position="83"/>
    </location>
</feature>
<evidence type="ECO:0000313" key="3">
    <source>
        <dbReference type="Proteomes" id="UP001143370"/>
    </source>
</evidence>
<keyword evidence="1" id="KW-1133">Transmembrane helix</keyword>